<protein>
    <submittedName>
        <fullName evidence="6">LysR family transcriptional regulator</fullName>
    </submittedName>
</protein>
<name>A0A147HCD3_9BURK</name>
<dbReference type="PATRIC" id="fig|433924.3.peg.3426"/>
<evidence type="ECO:0000256" key="4">
    <source>
        <dbReference type="ARBA" id="ARBA00023163"/>
    </source>
</evidence>
<dbReference type="AlphaFoldDB" id="A0A147HCD3"/>
<dbReference type="SUPFAM" id="SSF53850">
    <property type="entry name" value="Periplasmic binding protein-like II"/>
    <property type="match status" value="1"/>
</dbReference>
<dbReference type="Pfam" id="PF03466">
    <property type="entry name" value="LysR_substrate"/>
    <property type="match status" value="1"/>
</dbReference>
<dbReference type="GO" id="GO:0003677">
    <property type="term" value="F:DNA binding"/>
    <property type="evidence" value="ECO:0007669"/>
    <property type="project" value="UniProtKB-KW"/>
</dbReference>
<dbReference type="InterPro" id="IPR036390">
    <property type="entry name" value="WH_DNA-bd_sf"/>
</dbReference>
<comment type="caution">
    <text evidence="6">The sequence shown here is derived from an EMBL/GenBank/DDBJ whole genome shotgun (WGS) entry which is preliminary data.</text>
</comment>
<dbReference type="InterPro" id="IPR005119">
    <property type="entry name" value="LysR_subst-bd"/>
</dbReference>
<dbReference type="InterPro" id="IPR000847">
    <property type="entry name" value="LysR_HTH_N"/>
</dbReference>
<dbReference type="PANTHER" id="PTHR30419:SF2">
    <property type="entry name" value="LYSR FAMILY TRANSCRIPTIONAL REGULATOR"/>
    <property type="match status" value="1"/>
</dbReference>
<evidence type="ECO:0000313" key="6">
    <source>
        <dbReference type="EMBL" id="KTT27790.1"/>
    </source>
</evidence>
<dbReference type="GO" id="GO:0003700">
    <property type="term" value="F:DNA-binding transcription factor activity"/>
    <property type="evidence" value="ECO:0007669"/>
    <property type="project" value="InterPro"/>
</dbReference>
<dbReference type="Pfam" id="PF00126">
    <property type="entry name" value="HTH_1"/>
    <property type="match status" value="1"/>
</dbReference>
<keyword evidence="7" id="KW-1185">Reference proteome</keyword>
<dbReference type="EMBL" id="LDSL01000005">
    <property type="protein sequence ID" value="KTT27790.1"/>
    <property type="molecule type" value="Genomic_DNA"/>
</dbReference>
<dbReference type="Gene3D" id="3.40.190.10">
    <property type="entry name" value="Periplasmic binding protein-like II"/>
    <property type="match status" value="2"/>
</dbReference>
<evidence type="ECO:0000256" key="1">
    <source>
        <dbReference type="ARBA" id="ARBA00009437"/>
    </source>
</evidence>
<dbReference type="SUPFAM" id="SSF46785">
    <property type="entry name" value="Winged helix' DNA-binding domain"/>
    <property type="match status" value="1"/>
</dbReference>
<dbReference type="OrthoDB" id="8839922at2"/>
<dbReference type="FunFam" id="1.10.10.10:FF:000001">
    <property type="entry name" value="LysR family transcriptional regulator"/>
    <property type="match status" value="1"/>
</dbReference>
<accession>A0A147HCD3</accession>
<keyword evidence="3" id="KW-0238">DNA-binding</keyword>
<dbReference type="Gene3D" id="1.10.10.10">
    <property type="entry name" value="Winged helix-like DNA-binding domain superfamily/Winged helix DNA-binding domain"/>
    <property type="match status" value="1"/>
</dbReference>
<dbReference type="GO" id="GO:0005829">
    <property type="term" value="C:cytosol"/>
    <property type="evidence" value="ECO:0007669"/>
    <property type="project" value="TreeGrafter"/>
</dbReference>
<feature type="domain" description="HTH lysR-type" evidence="5">
    <location>
        <begin position="1"/>
        <end position="58"/>
    </location>
</feature>
<dbReference type="PANTHER" id="PTHR30419">
    <property type="entry name" value="HTH-TYPE TRANSCRIPTIONAL REGULATOR YBHD"/>
    <property type="match status" value="1"/>
</dbReference>
<gene>
    <name evidence="6" type="ORF">NS331_00640</name>
</gene>
<evidence type="ECO:0000313" key="7">
    <source>
        <dbReference type="Proteomes" id="UP000072741"/>
    </source>
</evidence>
<dbReference type="InterPro" id="IPR050950">
    <property type="entry name" value="HTH-type_LysR_regulators"/>
</dbReference>
<comment type="similarity">
    <text evidence="1">Belongs to the LysR transcriptional regulatory family.</text>
</comment>
<evidence type="ECO:0000259" key="5">
    <source>
        <dbReference type="PROSITE" id="PS50931"/>
    </source>
</evidence>
<dbReference type="Proteomes" id="UP000072741">
    <property type="component" value="Unassembled WGS sequence"/>
</dbReference>
<keyword evidence="4" id="KW-0804">Transcription</keyword>
<evidence type="ECO:0000256" key="3">
    <source>
        <dbReference type="ARBA" id="ARBA00023125"/>
    </source>
</evidence>
<dbReference type="RefSeq" id="WP_058640093.1">
    <property type="nucleotide sequence ID" value="NZ_LDSL01000005.1"/>
</dbReference>
<dbReference type="PROSITE" id="PS50931">
    <property type="entry name" value="HTH_LYSR"/>
    <property type="match status" value="1"/>
</dbReference>
<keyword evidence="2" id="KW-0805">Transcription regulation</keyword>
<reference evidence="6 7" key="1">
    <citation type="journal article" date="2016" name="Front. Microbiol.">
        <title>Genomic Resource of Rice Seed Associated Bacteria.</title>
        <authorList>
            <person name="Midha S."/>
            <person name="Bansal K."/>
            <person name="Sharma S."/>
            <person name="Kumar N."/>
            <person name="Patil P.P."/>
            <person name="Chaudhry V."/>
            <person name="Patil P.B."/>
        </authorList>
    </citation>
    <scope>NUCLEOTIDE SEQUENCE [LARGE SCALE GENOMIC DNA]</scope>
    <source>
        <strain evidence="6 7">NS331</strain>
    </source>
</reference>
<organism evidence="6 7">
    <name type="scientific">Pseudacidovorax intermedius</name>
    <dbReference type="NCBI Taxonomy" id="433924"/>
    <lineage>
        <taxon>Bacteria</taxon>
        <taxon>Pseudomonadati</taxon>
        <taxon>Pseudomonadota</taxon>
        <taxon>Betaproteobacteria</taxon>
        <taxon>Burkholderiales</taxon>
        <taxon>Comamonadaceae</taxon>
        <taxon>Pseudacidovorax</taxon>
    </lineage>
</organism>
<evidence type="ECO:0000256" key="2">
    <source>
        <dbReference type="ARBA" id="ARBA00023015"/>
    </source>
</evidence>
<sequence length="304" mass="33171">MHASVLKYFVEVARCGSVRKASERLFVAASAVNRQILKLEEELGCELFDRLPAGLRLNPAGERLLRHAQETLQQYQLVRTEIDALRGERSGEVKVAAMDSFFEELLPATLEEFLQVFPAATYSLAAVQPMAVPAMVLAGEADIGLCFLHRLPAGVDVVARARLPLGVVMPPGHPMAALDEVPLAECARYPFLRSGTQPVIDAALSPEFAAFWEAMTPAATCNSTPLLKRLIRAGRGVSCFSKIAFMQELARGELVWRPFALPAVQAMEVGVLLPAQRSLPGVARDFAERMARRLAQLERAAAPL</sequence>
<proteinExistence type="inferred from homology"/>
<dbReference type="InterPro" id="IPR036388">
    <property type="entry name" value="WH-like_DNA-bd_sf"/>
</dbReference>